<evidence type="ECO:0000313" key="2">
    <source>
        <dbReference type="Proteomes" id="UP000054485"/>
    </source>
</evidence>
<accession>A0A0C9ZS48</accession>
<dbReference type="OrthoDB" id="3012036at2759"/>
<reference evidence="2" key="2">
    <citation type="submission" date="2015-01" db="EMBL/GenBank/DDBJ databases">
        <title>Evolutionary Origins and Diversification of the Mycorrhizal Mutualists.</title>
        <authorList>
            <consortium name="DOE Joint Genome Institute"/>
            <consortium name="Mycorrhizal Genomics Consortium"/>
            <person name="Kohler A."/>
            <person name="Kuo A."/>
            <person name="Nagy L.G."/>
            <person name="Floudas D."/>
            <person name="Copeland A."/>
            <person name="Barry K.W."/>
            <person name="Cichocki N."/>
            <person name="Veneault-Fourrey C."/>
            <person name="LaButti K."/>
            <person name="Lindquist E.A."/>
            <person name="Lipzen A."/>
            <person name="Lundell T."/>
            <person name="Morin E."/>
            <person name="Murat C."/>
            <person name="Riley R."/>
            <person name="Ohm R."/>
            <person name="Sun H."/>
            <person name="Tunlid A."/>
            <person name="Henrissat B."/>
            <person name="Grigoriev I.V."/>
            <person name="Hibbett D.S."/>
            <person name="Martin F."/>
        </authorList>
    </citation>
    <scope>NUCLEOTIDE SEQUENCE [LARGE SCALE GENOMIC DNA]</scope>
    <source>
        <strain evidence="2">UH-Slu-Lm8-n1</strain>
    </source>
</reference>
<gene>
    <name evidence="1" type="ORF">CY34DRAFT_102214</name>
</gene>
<dbReference type="AlphaFoldDB" id="A0A0C9ZS48"/>
<dbReference type="STRING" id="930992.A0A0C9ZS48"/>
<dbReference type="InParanoid" id="A0A0C9ZS48"/>
<dbReference type="Pfam" id="PF13384">
    <property type="entry name" value="HTH_23"/>
    <property type="match status" value="1"/>
</dbReference>
<sequence>MPPWTVSYDLKLRIPVLCHVQGYSVKKICEALGILKSLVYRTLQLYDSLADVTNTNSR</sequence>
<dbReference type="EMBL" id="KN836397">
    <property type="protein sequence ID" value="KIK32116.1"/>
    <property type="molecule type" value="Genomic_DNA"/>
</dbReference>
<reference evidence="1 2" key="1">
    <citation type="submission" date="2014-04" db="EMBL/GenBank/DDBJ databases">
        <authorList>
            <consortium name="DOE Joint Genome Institute"/>
            <person name="Kuo A."/>
            <person name="Ruytinx J."/>
            <person name="Rineau F."/>
            <person name="Colpaert J."/>
            <person name="Kohler A."/>
            <person name="Nagy L.G."/>
            <person name="Floudas D."/>
            <person name="Copeland A."/>
            <person name="Barry K.W."/>
            <person name="Cichocki N."/>
            <person name="Veneault-Fourrey C."/>
            <person name="LaButti K."/>
            <person name="Lindquist E.A."/>
            <person name="Lipzen A."/>
            <person name="Lundell T."/>
            <person name="Morin E."/>
            <person name="Murat C."/>
            <person name="Sun H."/>
            <person name="Tunlid A."/>
            <person name="Henrissat B."/>
            <person name="Grigoriev I.V."/>
            <person name="Hibbett D.S."/>
            <person name="Martin F."/>
            <person name="Nordberg H.P."/>
            <person name="Cantor M.N."/>
            <person name="Hua S.X."/>
        </authorList>
    </citation>
    <scope>NUCLEOTIDE SEQUENCE [LARGE SCALE GENOMIC DNA]</scope>
    <source>
        <strain evidence="1 2">UH-Slu-Lm8-n1</strain>
    </source>
</reference>
<protein>
    <submittedName>
        <fullName evidence="1">Uncharacterized protein</fullName>
    </submittedName>
</protein>
<dbReference type="Proteomes" id="UP000054485">
    <property type="component" value="Unassembled WGS sequence"/>
</dbReference>
<proteinExistence type="predicted"/>
<evidence type="ECO:0000313" key="1">
    <source>
        <dbReference type="EMBL" id="KIK32116.1"/>
    </source>
</evidence>
<dbReference type="HOGENOM" id="CLU_2980625_0_0_1"/>
<organism evidence="1 2">
    <name type="scientific">Suillus luteus UH-Slu-Lm8-n1</name>
    <dbReference type="NCBI Taxonomy" id="930992"/>
    <lineage>
        <taxon>Eukaryota</taxon>
        <taxon>Fungi</taxon>
        <taxon>Dikarya</taxon>
        <taxon>Basidiomycota</taxon>
        <taxon>Agaricomycotina</taxon>
        <taxon>Agaricomycetes</taxon>
        <taxon>Agaricomycetidae</taxon>
        <taxon>Boletales</taxon>
        <taxon>Suillineae</taxon>
        <taxon>Suillaceae</taxon>
        <taxon>Suillus</taxon>
    </lineage>
</organism>
<keyword evidence="2" id="KW-1185">Reference proteome</keyword>
<name>A0A0C9ZS48_9AGAM</name>